<dbReference type="Proteomes" id="UP000198897">
    <property type="component" value="Unassembled WGS sequence"/>
</dbReference>
<keyword evidence="2" id="KW-1185">Reference proteome</keyword>
<reference evidence="2" key="1">
    <citation type="submission" date="2016-10" db="EMBL/GenBank/DDBJ databases">
        <authorList>
            <person name="Varghese N."/>
            <person name="Submissions S."/>
        </authorList>
    </citation>
    <scope>NUCLEOTIDE SEQUENCE [LARGE SCALE GENOMIC DNA]</scope>
    <source>
        <strain evidence="2">FP5</strain>
    </source>
</reference>
<dbReference type="AlphaFoldDB" id="A0A1I2RKL1"/>
<protein>
    <recommendedName>
        <fullName evidence="3">DUF4179 domain-containing protein</fullName>
    </recommendedName>
</protein>
<gene>
    <name evidence="1" type="ORF">SAMN05216353_1407</name>
</gene>
<accession>A0A1I2RKL1</accession>
<evidence type="ECO:0000313" key="2">
    <source>
        <dbReference type="Proteomes" id="UP000198897"/>
    </source>
</evidence>
<evidence type="ECO:0000313" key="1">
    <source>
        <dbReference type="EMBL" id="SFG40029.1"/>
    </source>
</evidence>
<evidence type="ECO:0008006" key="3">
    <source>
        <dbReference type="Google" id="ProtNLM"/>
    </source>
</evidence>
<sequence length="484" mass="55506">MIERVIHMWKNINKWKWLGIIVVLLIFAIGTYVTTSDSKDRITYTQKAKPQRKAKPVNQDDLPTKWQEVESYEKINDFYKERVPGLEIAQEKGLTTFPQETSKLPQRDGRMQINEVWHSGRSIYIFYSIDLSALITEETNNYVNNVPSVEEVKLKKKQDADTQTLSTHAPPMQYGEGVIFENRLYSMVQTIPIPKEGEPDRMVPNPEEFNQQLLTSMTFRIDGHMYESKSMPVQYTFDPDKNRLGQYTFDRTYQNDGLAIEPLELNLGITESFLKVRVDHHQAQFNSSMNATLKTANGQQIPITPFLQKVEGKENIYEGYFRPVYSVPEEVSLEVKNVHLTNGDSFSFNVDLSEINPKVRGNTSVNKKAAEIYNTDVYIEQLNTHGAHGMDVRLGFRPQDFEQPKKLIGISPRQMGGPAFERPKNVHIESENGKEANVEYGGSEDSVYINVKDSLVQDASNLEITLKNAVFTEQINQTFKAERE</sequence>
<organism evidence="1 2">
    <name type="scientific">Halobacillus alkaliphilus</name>
    <dbReference type="NCBI Taxonomy" id="396056"/>
    <lineage>
        <taxon>Bacteria</taxon>
        <taxon>Bacillati</taxon>
        <taxon>Bacillota</taxon>
        <taxon>Bacilli</taxon>
        <taxon>Bacillales</taxon>
        <taxon>Bacillaceae</taxon>
        <taxon>Halobacillus</taxon>
    </lineage>
</organism>
<name>A0A1I2RKL1_9BACI</name>
<dbReference type="EMBL" id="FOOG01000040">
    <property type="protein sequence ID" value="SFG40029.1"/>
    <property type="molecule type" value="Genomic_DNA"/>
</dbReference>
<proteinExistence type="predicted"/>